<name>A0AAE8M9Z5_9HYPO</name>
<accession>A0AAE8M9Z5</accession>
<evidence type="ECO:0000313" key="1">
    <source>
        <dbReference type="EMBL" id="SPJ78529.1"/>
    </source>
</evidence>
<organism evidence="1 2">
    <name type="scientific">Fusarium torulosum</name>
    <dbReference type="NCBI Taxonomy" id="33205"/>
    <lineage>
        <taxon>Eukaryota</taxon>
        <taxon>Fungi</taxon>
        <taxon>Dikarya</taxon>
        <taxon>Ascomycota</taxon>
        <taxon>Pezizomycotina</taxon>
        <taxon>Sordariomycetes</taxon>
        <taxon>Hypocreomycetidae</taxon>
        <taxon>Hypocreales</taxon>
        <taxon>Nectriaceae</taxon>
        <taxon>Fusarium</taxon>
    </lineage>
</organism>
<evidence type="ECO:0000313" key="2">
    <source>
        <dbReference type="Proteomes" id="UP001187734"/>
    </source>
</evidence>
<dbReference type="AlphaFoldDB" id="A0AAE8M9Z5"/>
<dbReference type="EMBL" id="ONZP01000231">
    <property type="protein sequence ID" value="SPJ78529.1"/>
    <property type="molecule type" value="Genomic_DNA"/>
</dbReference>
<gene>
    <name evidence="1" type="ORF">FTOL_06918</name>
</gene>
<protein>
    <submittedName>
        <fullName evidence="1">Uncharacterized protein</fullName>
    </submittedName>
</protein>
<comment type="caution">
    <text evidence="1">The sequence shown here is derived from an EMBL/GenBank/DDBJ whole genome shotgun (WGS) entry which is preliminary data.</text>
</comment>
<dbReference type="Proteomes" id="UP001187734">
    <property type="component" value="Unassembled WGS sequence"/>
</dbReference>
<proteinExistence type="predicted"/>
<reference evidence="1" key="1">
    <citation type="submission" date="2018-03" db="EMBL/GenBank/DDBJ databases">
        <authorList>
            <person name="Guldener U."/>
        </authorList>
    </citation>
    <scope>NUCLEOTIDE SEQUENCE</scope>
</reference>
<keyword evidence="2" id="KW-1185">Reference proteome</keyword>
<sequence>MSASSVVQTITDNIIVTQAIVTAPRTTVVSKIARDKIPRATTVTTTVSITWATQTVKTTVFLETYSTEEVTKTVDIVTDDVTVATKTVTEIKKMTEAAEPLETVNLIAVGTNDPALSVSGALGFSSLESRDGSTTSFYLNFNSDATTTQRYTIRKGTGEVKALYGCKKNL</sequence>